<dbReference type="RefSeq" id="XP_016742369.2">
    <property type="nucleotide sequence ID" value="XM_016886880.2"/>
</dbReference>
<organism evidence="8 9">
    <name type="scientific">Gossypium hirsutum</name>
    <name type="common">Upland cotton</name>
    <name type="synonym">Gossypium mexicanum</name>
    <dbReference type="NCBI Taxonomy" id="3635"/>
    <lineage>
        <taxon>Eukaryota</taxon>
        <taxon>Viridiplantae</taxon>
        <taxon>Streptophyta</taxon>
        <taxon>Embryophyta</taxon>
        <taxon>Tracheophyta</taxon>
        <taxon>Spermatophyta</taxon>
        <taxon>Magnoliopsida</taxon>
        <taxon>eudicotyledons</taxon>
        <taxon>Gunneridae</taxon>
        <taxon>Pentapetalae</taxon>
        <taxon>rosids</taxon>
        <taxon>malvids</taxon>
        <taxon>Malvales</taxon>
        <taxon>Malvaceae</taxon>
        <taxon>Malvoideae</taxon>
        <taxon>Gossypium</taxon>
    </lineage>
</organism>
<dbReference type="InterPro" id="IPR008999">
    <property type="entry name" value="Actin-crosslinking"/>
</dbReference>
<dbReference type="RefSeq" id="XP_016742368.2">
    <property type="nucleotide sequence ID" value="XM_016886879.2"/>
</dbReference>
<evidence type="ECO:0000259" key="6">
    <source>
        <dbReference type="Pfam" id="PF00150"/>
    </source>
</evidence>
<reference evidence="9 10" key="2">
    <citation type="submission" date="2025-05" db="UniProtKB">
        <authorList>
            <consortium name="RefSeq"/>
        </authorList>
    </citation>
    <scope>IDENTIFICATION</scope>
</reference>
<keyword evidence="5" id="KW-0732">Signal</keyword>
<dbReference type="SMR" id="A0A1U8NWB4"/>
<accession>A0A1U8NWB4</accession>
<dbReference type="InterPro" id="IPR001547">
    <property type="entry name" value="Glyco_hydro_5"/>
</dbReference>
<evidence type="ECO:0000313" key="11">
    <source>
        <dbReference type="RefSeq" id="XP_040937967.1"/>
    </source>
</evidence>
<feature type="signal peptide" evidence="5">
    <location>
        <begin position="1"/>
        <end position="25"/>
    </location>
</feature>
<evidence type="ECO:0000256" key="5">
    <source>
        <dbReference type="SAM" id="SignalP"/>
    </source>
</evidence>
<name>A0A1U8NWB4_GOSHI</name>
<evidence type="ECO:0000313" key="10">
    <source>
        <dbReference type="RefSeq" id="XP_016742369.2"/>
    </source>
</evidence>
<dbReference type="Proteomes" id="UP000818029">
    <property type="component" value="Chromosome A02"/>
</dbReference>
<dbReference type="PANTHER" id="PTHR10551:SF9">
    <property type="entry name" value="FASCIN-2"/>
    <property type="match status" value="1"/>
</dbReference>
<dbReference type="InterPro" id="IPR010431">
    <property type="entry name" value="Fascin"/>
</dbReference>
<evidence type="ECO:0000256" key="3">
    <source>
        <dbReference type="ARBA" id="ARBA00023295"/>
    </source>
</evidence>
<dbReference type="Gene3D" id="3.20.20.80">
    <property type="entry name" value="Glycosidases"/>
    <property type="match status" value="1"/>
</dbReference>
<feature type="domain" description="DUF7910" evidence="7">
    <location>
        <begin position="60"/>
        <end position="195"/>
    </location>
</feature>
<dbReference type="GO" id="GO:0000272">
    <property type="term" value="P:polysaccharide catabolic process"/>
    <property type="evidence" value="ECO:0007669"/>
    <property type="project" value="InterPro"/>
</dbReference>
<dbReference type="InterPro" id="IPR017853">
    <property type="entry name" value="GH"/>
</dbReference>
<dbReference type="CDD" id="cd00257">
    <property type="entry name" value="beta-trefoil_FSCN-like"/>
    <property type="match status" value="1"/>
</dbReference>
<keyword evidence="8" id="KW-1185">Reference proteome</keyword>
<evidence type="ECO:0000313" key="8">
    <source>
        <dbReference type="Proteomes" id="UP000818029"/>
    </source>
</evidence>
<dbReference type="GO" id="GO:0015629">
    <property type="term" value="C:actin cytoskeleton"/>
    <property type="evidence" value="ECO:0000318"/>
    <property type="project" value="GO_Central"/>
</dbReference>
<comment type="similarity">
    <text evidence="1 4">Belongs to the glycosyl hydrolase 5 (cellulase A) family.</text>
</comment>
<evidence type="ECO:0000256" key="2">
    <source>
        <dbReference type="ARBA" id="ARBA00022801"/>
    </source>
</evidence>
<dbReference type="PROSITE" id="PS00659">
    <property type="entry name" value="GLYCOSYL_HYDROL_F5"/>
    <property type="match status" value="1"/>
</dbReference>
<dbReference type="InterPro" id="IPR057232">
    <property type="entry name" value="DUF7910"/>
</dbReference>
<dbReference type="GO" id="GO:0016477">
    <property type="term" value="P:cell migration"/>
    <property type="evidence" value="ECO:0000318"/>
    <property type="project" value="GO_Central"/>
</dbReference>
<dbReference type="SUPFAM" id="SSF51445">
    <property type="entry name" value="(Trans)glycosidases"/>
    <property type="match status" value="1"/>
</dbReference>
<evidence type="ECO:0000313" key="9">
    <source>
        <dbReference type="RefSeq" id="XP_016742368.2"/>
    </source>
</evidence>
<protein>
    <submittedName>
        <fullName evidence="9 10">Probable glucan 1,3-beta-glucosidase A isoform X1</fullName>
    </submittedName>
</protein>
<keyword evidence="3 4" id="KW-0326">Glycosidase</keyword>
<dbReference type="Pfam" id="PF25490">
    <property type="entry name" value="DUF7910"/>
    <property type="match status" value="1"/>
</dbReference>
<dbReference type="SUPFAM" id="SSF50405">
    <property type="entry name" value="Actin-crosslinking proteins"/>
    <property type="match status" value="1"/>
</dbReference>
<dbReference type="RefSeq" id="XP_040937969.1">
    <property type="nucleotide sequence ID" value="XM_041082035.1"/>
</dbReference>
<dbReference type="GO" id="GO:0051017">
    <property type="term" value="P:actin filament bundle assembly"/>
    <property type="evidence" value="ECO:0000318"/>
    <property type="project" value="GO_Central"/>
</dbReference>
<dbReference type="GO" id="GO:0051015">
    <property type="term" value="F:actin filament binding"/>
    <property type="evidence" value="ECO:0000318"/>
    <property type="project" value="GO_Central"/>
</dbReference>
<reference evidence="8" key="1">
    <citation type="journal article" date="2020" name="Nat. Genet.">
        <title>Genomic diversifications of five Gossypium allopolyploid species and their impact on cotton improvement.</title>
        <authorList>
            <person name="Chen Z.J."/>
            <person name="Sreedasyam A."/>
            <person name="Ando A."/>
            <person name="Song Q."/>
            <person name="De Santiago L.M."/>
            <person name="Hulse-Kemp A.M."/>
            <person name="Ding M."/>
            <person name="Ye W."/>
            <person name="Kirkbride R.C."/>
            <person name="Jenkins J."/>
            <person name="Plott C."/>
            <person name="Lovell J."/>
            <person name="Lin Y.M."/>
            <person name="Vaughn R."/>
            <person name="Liu B."/>
            <person name="Simpson S."/>
            <person name="Scheffler B.E."/>
            <person name="Wen L."/>
            <person name="Saski C.A."/>
            <person name="Grover C.E."/>
            <person name="Hu G."/>
            <person name="Conover J.L."/>
            <person name="Carlson J.W."/>
            <person name="Shu S."/>
            <person name="Boston L.B."/>
            <person name="Williams M."/>
            <person name="Peterson D.G."/>
            <person name="McGee K."/>
            <person name="Jones D.C."/>
            <person name="Wendel J.F."/>
            <person name="Stelly D.M."/>
            <person name="Grimwood J."/>
            <person name="Schmutz J."/>
        </authorList>
    </citation>
    <scope>NUCLEOTIDE SEQUENCE [LARGE SCALE GENOMIC DNA]</scope>
    <source>
        <strain evidence="8">cv. TM-1</strain>
    </source>
</reference>
<evidence type="ECO:0000259" key="7">
    <source>
        <dbReference type="Pfam" id="PF25490"/>
    </source>
</evidence>
<proteinExistence type="inferred from homology"/>
<dbReference type="STRING" id="3635.A0A1U8NWB4"/>
<dbReference type="GO" id="GO:0007163">
    <property type="term" value="P:establishment or maintenance of cell polarity"/>
    <property type="evidence" value="ECO:0000318"/>
    <property type="project" value="GO_Central"/>
</dbReference>
<dbReference type="GO" id="GO:0004553">
    <property type="term" value="F:hydrolase activity, hydrolyzing O-glycosyl compounds"/>
    <property type="evidence" value="ECO:0007669"/>
    <property type="project" value="InterPro"/>
</dbReference>
<dbReference type="Pfam" id="PF00150">
    <property type="entry name" value="Cellulase"/>
    <property type="match status" value="1"/>
</dbReference>
<evidence type="ECO:0000313" key="12">
    <source>
        <dbReference type="RefSeq" id="XP_040937969.1"/>
    </source>
</evidence>
<dbReference type="GeneID" id="107951742"/>
<feature type="domain" description="Glycoside hydrolase family 5" evidence="6">
    <location>
        <begin position="234"/>
        <end position="488"/>
    </location>
</feature>
<dbReference type="AlphaFoldDB" id="A0A1U8NWB4"/>
<dbReference type="Gene3D" id="2.80.10.50">
    <property type="match status" value="1"/>
</dbReference>
<gene>
    <name evidence="9 10 11 12" type="primary">LOC107951742</name>
</gene>
<evidence type="ECO:0000256" key="4">
    <source>
        <dbReference type="RuleBase" id="RU361153"/>
    </source>
</evidence>
<sequence>MELVFSKWVFLFSLCCWLIFSVAVAVEGVHGGSKVRGVNLGGWLVIEGWIKPSLFDGIPNGDMLDGTQVQFKSVTLQKYVSAENGGGMDISVDRDDASSWETFTLWRVSELEFQFRTTQGQFLTCYGNGCSVSATANSASSTETFQIERNNNCKVHIKIKSGTYLQATMDNQLTADYPGTPGWDDNAATFEMTIVANNLHGDYQLANGYGHNKAKQVLEKHRNTFLNVGDFEFLYRHGINTVRIPVGWWIAYDPDPPAPFIGGTLEALDNAFSWAEDYSIKCIIDLHAAPGSQNGMEHSASRDGTTGWPTSSGYISQTLHVIDFLASRYAKHPAFLGIELLNEPSAAEVPLDTLVSYYKQGYEVVRKYSPSAYVIICQRIGSADPLELYQADIGSHNLVVDLHYYNLFDTFFVNLSAIDNIQFIYKSREAQLQALNGANGPLVFIGEWVNEWNVTSGSQSEYQDFGRAQLEVYNAASFGWAYWTLKNDRKHWDFEWNIRNNYLRLSSSEKKVFNSLRWLLLASICFYQCQILELVENWI</sequence>
<dbReference type="InterPro" id="IPR018087">
    <property type="entry name" value="Glyco_hydro_5_CS"/>
</dbReference>
<feature type="chain" id="PRO_5010666000" evidence="5">
    <location>
        <begin position="26"/>
        <end position="539"/>
    </location>
</feature>
<dbReference type="RefSeq" id="XP_040937967.1">
    <property type="nucleotide sequence ID" value="XM_041082033.1"/>
</dbReference>
<dbReference type="PaxDb" id="3635-A0A1U8NWB4"/>
<evidence type="ECO:0000256" key="1">
    <source>
        <dbReference type="ARBA" id="ARBA00005641"/>
    </source>
</evidence>
<dbReference type="KEGG" id="ghi:107951742"/>
<keyword evidence="2 4" id="KW-0378">Hydrolase</keyword>
<dbReference type="GO" id="GO:0005737">
    <property type="term" value="C:cytoplasm"/>
    <property type="evidence" value="ECO:0000318"/>
    <property type="project" value="GO_Central"/>
</dbReference>
<dbReference type="PANTHER" id="PTHR10551">
    <property type="entry name" value="FASCIN"/>
    <property type="match status" value="1"/>
</dbReference>